<protein>
    <recommendedName>
        <fullName evidence="3">DUF2188 domain-containing protein</fullName>
    </recommendedName>
</protein>
<dbReference type="EMBL" id="CP001991">
    <property type="protein sequence ID" value="ADE19921.1"/>
    <property type="molecule type" value="Genomic_DNA"/>
</dbReference>
<reference key="2">
    <citation type="submission" date="2010-03" db="EMBL/GenBank/DDBJ databases">
        <authorList>
            <person name="Ma Z."/>
            <person name="Wang X."/>
            <person name="Liu H."/>
        </authorList>
    </citation>
    <scope>NUCLEOTIDE SEQUENCE</scope>
    <source>
        <strain>MP145</strain>
    </source>
</reference>
<gene>
    <name evidence="1" type="ordered locus">MCRO_0258</name>
</gene>
<name>D5E567_MYCCM</name>
<evidence type="ECO:0000313" key="2">
    <source>
        <dbReference type="Proteomes" id="UP000001845"/>
    </source>
</evidence>
<keyword evidence="2" id="KW-1185">Reference proteome</keyword>
<dbReference type="RefSeq" id="WP_013054697.1">
    <property type="nucleotide sequence ID" value="NC_014014.1"/>
</dbReference>
<dbReference type="HOGENOM" id="CLU_179056_3_0_14"/>
<dbReference type="AlphaFoldDB" id="D5E567"/>
<evidence type="ECO:0000313" key="1">
    <source>
        <dbReference type="EMBL" id="ADE19921.1"/>
    </source>
</evidence>
<dbReference type="Proteomes" id="UP000001845">
    <property type="component" value="Chromosome"/>
</dbReference>
<reference evidence="2" key="1">
    <citation type="submission" date="2010-03" db="EMBL/GenBank/DDBJ databases">
        <title>The complete genome of Mycoplasma crocodyli MP145.</title>
        <authorList>
            <person name="Glass J.I."/>
            <person name="Durkin A.S."/>
            <person name="Hostetler J."/>
            <person name="Jackson J."/>
            <person name="Johnson J."/>
            <person name="May M.A."/>
            <person name="Paralanov V."/>
            <person name="Radune D."/>
            <person name="Szczypinski B."/>
            <person name="Brown D.R."/>
        </authorList>
    </citation>
    <scope>NUCLEOTIDE SEQUENCE [LARGE SCALE GENOMIC DNA]</scope>
    <source>
        <strain evidence="2">ATCC 51981 / MP145</strain>
    </source>
</reference>
<evidence type="ECO:0008006" key="3">
    <source>
        <dbReference type="Google" id="ProtNLM"/>
    </source>
</evidence>
<reference evidence="1 2" key="3">
    <citation type="journal article" date="2011" name="J. Bacteriol.">
        <title>Genome sequences of Mycoplasma alligatoris A21JP2T and Mycoplasma crocodyli MP145T.</title>
        <authorList>
            <person name="Brown D.R."/>
            <person name="Farmerie W.G."/>
            <person name="May M."/>
            <person name="Benders G.A."/>
            <person name="Durkin A.S."/>
            <person name="Hlavinka K."/>
            <person name="Hostetler J."/>
            <person name="Jackson J."/>
            <person name="Johnson J."/>
            <person name="Miller R.H."/>
            <person name="Paralanov V."/>
            <person name="Radune D."/>
            <person name="Szczypinski B."/>
            <person name="Glass J.I."/>
        </authorList>
    </citation>
    <scope>NUCLEOTIDE SEQUENCE [LARGE SCALE GENOMIC DNA]</scope>
    <source>
        <strain evidence="2">ATCC 51981 / MP145</strain>
    </source>
</reference>
<proteinExistence type="predicted"/>
<accession>D5E567</accession>
<dbReference type="InterPro" id="IPR018691">
    <property type="entry name" value="DUF2188"/>
</dbReference>
<dbReference type="Pfam" id="PF09954">
    <property type="entry name" value="DUF2188"/>
    <property type="match status" value="1"/>
</dbReference>
<dbReference type="eggNOG" id="ENOG5031YWZ">
    <property type="taxonomic scope" value="Bacteria"/>
</dbReference>
<organism evidence="1 2">
    <name type="scientific">Mycoplasma crocodyli (strain ATCC 51981 / MP145)</name>
    <dbReference type="NCBI Taxonomy" id="512564"/>
    <lineage>
        <taxon>Bacteria</taxon>
        <taxon>Bacillati</taxon>
        <taxon>Mycoplasmatota</taxon>
        <taxon>Mollicutes</taxon>
        <taxon>Mycoplasmataceae</taxon>
        <taxon>Mycoplasma</taxon>
    </lineage>
</organism>
<dbReference type="KEGG" id="mcd:MCRO_0258"/>
<sequence length="69" mass="7705">MAEVKTVWHITCIDGEWRVVRGGNVKATKTFKTKAEATEYAKSVAKNNNGSILIHNMDGKISKGHNYKK</sequence>